<dbReference type="Gene3D" id="3.40.50.620">
    <property type="entry name" value="HUPs"/>
    <property type="match status" value="1"/>
</dbReference>
<evidence type="ECO:0000256" key="2">
    <source>
        <dbReference type="ARBA" id="ARBA00009256"/>
    </source>
</evidence>
<dbReference type="AlphaFoldDB" id="A0A3G6J1P8"/>
<evidence type="ECO:0000256" key="3">
    <source>
        <dbReference type="ARBA" id="ARBA00022598"/>
    </source>
</evidence>
<sequence length="272" mass="29213">MPQLVHSIAELQQALASLRETKPGSIGLIPTMGALHQGHLQLVGAASDCDIRVLSIFANPLQFADLGDCDDYRNYPRQLDQDLALLEGSVDLVFAPSVEEMYPQGVPDIWVRSGRMGEILEGASRPGHFDGVVTVVAKLLNLVQPDVAFFGQKDAQQLAIIRRMVEDLNFPVRIVAVPIVRSAEGLAQSSRNARLSAKGKQQALALSQAVEAVRANPGAIDQVRQELAAAPGVSLDYLKLVGEDLLEDSVPALVLCAAWVEGVRLLDAAPLD</sequence>
<dbReference type="RefSeq" id="WP_123961139.1">
    <property type="nucleotide sequence ID" value="NZ_CP033898.1"/>
</dbReference>
<dbReference type="SUPFAM" id="SSF52374">
    <property type="entry name" value="Nucleotidylyl transferase"/>
    <property type="match status" value="1"/>
</dbReference>
<dbReference type="GO" id="GO:0005524">
    <property type="term" value="F:ATP binding"/>
    <property type="evidence" value="ECO:0007669"/>
    <property type="project" value="UniProtKB-KW"/>
</dbReference>
<reference evidence="9 10" key="1">
    <citation type="submission" date="2018-11" db="EMBL/GenBank/DDBJ databases">
        <authorList>
            <person name="Kleinhagauer T."/>
            <person name="Glaeser S.P."/>
            <person name="Spergser J."/>
            <person name="Ruckert C."/>
            <person name="Kaempfer P."/>
            <person name="Busse H.-J."/>
        </authorList>
    </citation>
    <scope>NUCLEOTIDE SEQUENCE [LARGE SCALE GENOMIC DNA]</scope>
    <source>
        <strain evidence="9 10">812CH</strain>
    </source>
</reference>
<feature type="binding site" evidence="8">
    <location>
        <position position="157"/>
    </location>
    <ligand>
        <name>(R)-pantoate</name>
        <dbReference type="ChEBI" id="CHEBI:15980"/>
    </ligand>
</feature>
<gene>
    <name evidence="9" type="primary">panC2</name>
    <name evidence="8" type="synonym">panC</name>
    <name evidence="9" type="ORF">CPPEL_11095</name>
</gene>
<dbReference type="InterPro" id="IPR014729">
    <property type="entry name" value="Rossmann-like_a/b/a_fold"/>
</dbReference>
<feature type="binding site" evidence="8">
    <location>
        <position position="62"/>
    </location>
    <ligand>
        <name>(R)-pantoate</name>
        <dbReference type="ChEBI" id="CHEBI:15980"/>
    </ligand>
</feature>
<dbReference type="CDD" id="cd00560">
    <property type="entry name" value="PanC"/>
    <property type="match status" value="1"/>
</dbReference>
<dbReference type="GO" id="GO:0005829">
    <property type="term" value="C:cytosol"/>
    <property type="evidence" value="ECO:0007669"/>
    <property type="project" value="TreeGrafter"/>
</dbReference>
<comment type="pathway">
    <text evidence="1 8">Cofactor biosynthesis; (R)-pantothenate biosynthesis; (R)-pantothenate from (R)-pantoate and beta-alanine: step 1/1.</text>
</comment>
<feature type="binding site" evidence="8">
    <location>
        <begin position="32"/>
        <end position="39"/>
    </location>
    <ligand>
        <name>ATP</name>
        <dbReference type="ChEBI" id="CHEBI:30616"/>
    </ligand>
</feature>
<dbReference type="Proteomes" id="UP000271426">
    <property type="component" value="Chromosome"/>
</dbReference>
<comment type="function">
    <text evidence="8">Catalyzes the condensation of pantoate with beta-alanine in an ATP-dependent reaction via a pantoyl-adenylate intermediate.</text>
</comment>
<keyword evidence="4 8" id="KW-0566">Pantothenate biosynthesis</keyword>
<keyword evidence="3 8" id="KW-0436">Ligase</keyword>
<dbReference type="KEGG" id="cpso:CPPEL_11095"/>
<keyword evidence="8" id="KW-0963">Cytoplasm</keyword>
<evidence type="ECO:0000256" key="7">
    <source>
        <dbReference type="ARBA" id="ARBA00048258"/>
    </source>
</evidence>
<comment type="catalytic activity">
    <reaction evidence="7 8">
        <text>(R)-pantoate + beta-alanine + ATP = (R)-pantothenate + AMP + diphosphate + H(+)</text>
        <dbReference type="Rhea" id="RHEA:10912"/>
        <dbReference type="ChEBI" id="CHEBI:15378"/>
        <dbReference type="ChEBI" id="CHEBI:15980"/>
        <dbReference type="ChEBI" id="CHEBI:29032"/>
        <dbReference type="ChEBI" id="CHEBI:30616"/>
        <dbReference type="ChEBI" id="CHEBI:33019"/>
        <dbReference type="ChEBI" id="CHEBI:57966"/>
        <dbReference type="ChEBI" id="CHEBI:456215"/>
        <dbReference type="EC" id="6.3.2.1"/>
    </reaction>
</comment>
<evidence type="ECO:0000256" key="1">
    <source>
        <dbReference type="ARBA" id="ARBA00004990"/>
    </source>
</evidence>
<feature type="binding site" evidence="8">
    <location>
        <position position="180"/>
    </location>
    <ligand>
        <name>ATP</name>
        <dbReference type="ChEBI" id="CHEBI:30616"/>
    </ligand>
</feature>
<comment type="miscellaneous">
    <text evidence="8">The reaction proceeds by a bi uni uni bi ping pong mechanism.</text>
</comment>
<feature type="binding site" evidence="8">
    <location>
        <position position="62"/>
    </location>
    <ligand>
        <name>beta-alanine</name>
        <dbReference type="ChEBI" id="CHEBI:57966"/>
    </ligand>
</feature>
<organism evidence="9 10">
    <name type="scientific">Corynebacterium pseudopelargi</name>
    <dbReference type="NCBI Taxonomy" id="2080757"/>
    <lineage>
        <taxon>Bacteria</taxon>
        <taxon>Bacillati</taxon>
        <taxon>Actinomycetota</taxon>
        <taxon>Actinomycetes</taxon>
        <taxon>Mycobacteriales</taxon>
        <taxon>Corynebacteriaceae</taxon>
        <taxon>Corynebacterium</taxon>
    </lineage>
</organism>
<evidence type="ECO:0000256" key="4">
    <source>
        <dbReference type="ARBA" id="ARBA00022655"/>
    </source>
</evidence>
<keyword evidence="6 8" id="KW-0067">ATP-binding</keyword>
<comment type="similarity">
    <text evidence="2 8">Belongs to the pantothenate synthetase family.</text>
</comment>
<dbReference type="NCBIfam" id="TIGR00018">
    <property type="entry name" value="panC"/>
    <property type="match status" value="1"/>
</dbReference>
<dbReference type="InterPro" id="IPR003721">
    <property type="entry name" value="Pantoate_ligase"/>
</dbReference>
<dbReference type="Gene3D" id="3.30.1300.10">
    <property type="entry name" value="Pantoate-beta-alanine ligase, C-terminal domain"/>
    <property type="match status" value="1"/>
</dbReference>
<dbReference type="Pfam" id="PF02569">
    <property type="entry name" value="Pantoate_ligase"/>
    <property type="match status" value="1"/>
</dbReference>
<evidence type="ECO:0000256" key="5">
    <source>
        <dbReference type="ARBA" id="ARBA00022741"/>
    </source>
</evidence>
<dbReference type="PANTHER" id="PTHR21299:SF1">
    <property type="entry name" value="PANTOATE--BETA-ALANINE LIGASE"/>
    <property type="match status" value="1"/>
</dbReference>
<keyword evidence="5 8" id="KW-0547">Nucleotide-binding</keyword>
<feature type="active site" description="Proton donor" evidence="8">
    <location>
        <position position="39"/>
    </location>
</feature>
<dbReference type="EMBL" id="CP033898">
    <property type="protein sequence ID" value="AZA10310.1"/>
    <property type="molecule type" value="Genomic_DNA"/>
</dbReference>
<feature type="binding site" evidence="8">
    <location>
        <begin position="151"/>
        <end position="154"/>
    </location>
    <ligand>
        <name>ATP</name>
        <dbReference type="ChEBI" id="CHEBI:30616"/>
    </ligand>
</feature>
<evidence type="ECO:0000256" key="6">
    <source>
        <dbReference type="ARBA" id="ARBA00022840"/>
    </source>
</evidence>
<comment type="subcellular location">
    <subcellularLocation>
        <location evidence="8">Cytoplasm</location>
    </subcellularLocation>
</comment>
<dbReference type="PANTHER" id="PTHR21299">
    <property type="entry name" value="CYTIDYLATE KINASE/PANTOATE-BETA-ALANINE LIGASE"/>
    <property type="match status" value="1"/>
</dbReference>
<evidence type="ECO:0000256" key="8">
    <source>
        <dbReference type="HAMAP-Rule" id="MF_00158"/>
    </source>
</evidence>
<feature type="binding site" evidence="8">
    <location>
        <begin position="188"/>
        <end position="191"/>
    </location>
    <ligand>
        <name>ATP</name>
        <dbReference type="ChEBI" id="CHEBI:30616"/>
    </ligand>
</feature>
<evidence type="ECO:0000313" key="9">
    <source>
        <dbReference type="EMBL" id="AZA10310.1"/>
    </source>
</evidence>
<keyword evidence="10" id="KW-1185">Reference proteome</keyword>
<dbReference type="GO" id="GO:0015940">
    <property type="term" value="P:pantothenate biosynthetic process"/>
    <property type="evidence" value="ECO:0007669"/>
    <property type="project" value="UniProtKB-UniRule"/>
</dbReference>
<proteinExistence type="inferred from homology"/>
<dbReference type="OrthoDB" id="9773087at2"/>
<evidence type="ECO:0000313" key="10">
    <source>
        <dbReference type="Proteomes" id="UP000271426"/>
    </source>
</evidence>
<dbReference type="InterPro" id="IPR042176">
    <property type="entry name" value="Pantoate_ligase_C"/>
</dbReference>
<dbReference type="HAMAP" id="MF_00158">
    <property type="entry name" value="PanC"/>
    <property type="match status" value="1"/>
</dbReference>
<protein>
    <recommendedName>
        <fullName evidence="8">Pantothenate synthetase</fullName>
        <shortName evidence="8">PS</shortName>
        <ecNumber evidence="8">6.3.2.1</ecNumber>
    </recommendedName>
    <alternativeName>
        <fullName evidence="8">Pantoate--beta-alanine ligase</fullName>
    </alternativeName>
    <alternativeName>
        <fullName evidence="8">Pantoate-activating enzyme</fullName>
    </alternativeName>
</protein>
<dbReference type="UniPathway" id="UPA00028">
    <property type="reaction ID" value="UER00005"/>
</dbReference>
<dbReference type="GO" id="GO:0004592">
    <property type="term" value="F:pantoate-beta-alanine ligase activity"/>
    <property type="evidence" value="ECO:0007669"/>
    <property type="project" value="UniProtKB-UniRule"/>
</dbReference>
<accession>A0A3G6J1P8</accession>
<dbReference type="EC" id="6.3.2.1" evidence="8"/>
<comment type="subunit">
    <text evidence="8">Homodimer.</text>
</comment>
<name>A0A3G6J1P8_9CORY</name>